<evidence type="ECO:0000256" key="3">
    <source>
        <dbReference type="RuleBase" id="RU003694"/>
    </source>
</evidence>
<dbReference type="CDD" id="cd00834">
    <property type="entry name" value="KAS_I_II"/>
    <property type="match status" value="1"/>
</dbReference>
<sequence length="405" mass="40753">MSGLDIAVTGLGLVTPGGVGVEASWAAVRAGRSTAAHDPALAANEVSISCRVPDFDADALLGARRAVRLDRFAQLALVAAREAVADAGFGADAWDPMRVGVVIGTASGGGETFERQHGVLVREGAAGVSPLLLPMHLPNMVAGQVAMDLGVLGPNLVVSTACASGATAIGTACDLLTAGRCDVVLAGGAEALLNPLTMAGFARMGALSTTEDPAAASRPFDAGRDGFVAGEGAAVLVLQRARDARAEGRRVRARIVGYGASADAHHITNPHPRGRGVRTALLGALVDADAAPGDVDHVNAHGTSTPLNDLVEGRLLAELLPGKPLVTSTKGVTGHLLGAAGAAEAAFSVLSVEHGLVPPTANLDTLDPRLEIDVATAEVPRALDLVLSNSFGFGGQNAVLAIAKP</sequence>
<dbReference type="Pfam" id="PF02801">
    <property type="entry name" value="Ketoacyl-synt_C"/>
    <property type="match status" value="1"/>
</dbReference>
<feature type="domain" description="Ketosynthase family 3 (KS3)" evidence="4">
    <location>
        <begin position="3"/>
        <end position="404"/>
    </location>
</feature>
<dbReference type="Proteomes" id="UP000316628">
    <property type="component" value="Unassembled WGS sequence"/>
</dbReference>
<dbReference type="GO" id="GO:0006633">
    <property type="term" value="P:fatty acid biosynthetic process"/>
    <property type="evidence" value="ECO:0007669"/>
    <property type="project" value="InterPro"/>
</dbReference>
<gene>
    <name evidence="5" type="ORF">FHX81_0678</name>
</gene>
<keyword evidence="2 3" id="KW-0808">Transferase</keyword>
<dbReference type="AlphaFoldDB" id="A0A543J6G0"/>
<dbReference type="FunFam" id="3.40.47.10:FF:000018">
    <property type="entry name" value="3-oxoacyl-[acyl-carrier-protein] synthase 2"/>
    <property type="match status" value="1"/>
</dbReference>
<organism evidence="5 6">
    <name type="scientific">Saccharothrix saharensis</name>
    <dbReference type="NCBI Taxonomy" id="571190"/>
    <lineage>
        <taxon>Bacteria</taxon>
        <taxon>Bacillati</taxon>
        <taxon>Actinomycetota</taxon>
        <taxon>Actinomycetes</taxon>
        <taxon>Pseudonocardiales</taxon>
        <taxon>Pseudonocardiaceae</taxon>
        <taxon>Saccharothrix</taxon>
    </lineage>
</organism>
<dbReference type="PANTHER" id="PTHR11712">
    <property type="entry name" value="POLYKETIDE SYNTHASE-RELATED"/>
    <property type="match status" value="1"/>
</dbReference>
<dbReference type="PROSITE" id="PS52004">
    <property type="entry name" value="KS3_2"/>
    <property type="match status" value="1"/>
</dbReference>
<accession>A0A543J6G0</accession>
<dbReference type="EMBL" id="VFPP01000001">
    <property type="protein sequence ID" value="TQM78411.1"/>
    <property type="molecule type" value="Genomic_DNA"/>
</dbReference>
<dbReference type="InterPro" id="IPR018201">
    <property type="entry name" value="Ketoacyl_synth_AS"/>
</dbReference>
<dbReference type="InterPro" id="IPR020841">
    <property type="entry name" value="PKS_Beta-ketoAc_synthase_dom"/>
</dbReference>
<comment type="similarity">
    <text evidence="1 3">Belongs to the thiolase-like superfamily. Beta-ketoacyl-ACP synthases family.</text>
</comment>
<dbReference type="OrthoDB" id="9808669at2"/>
<dbReference type="InterPro" id="IPR014030">
    <property type="entry name" value="Ketoacyl_synth_N"/>
</dbReference>
<keyword evidence="6" id="KW-1185">Reference proteome</keyword>
<dbReference type="InterPro" id="IPR000794">
    <property type="entry name" value="Beta-ketoacyl_synthase"/>
</dbReference>
<comment type="caution">
    <text evidence="5">The sequence shown here is derived from an EMBL/GenBank/DDBJ whole genome shotgun (WGS) entry which is preliminary data.</text>
</comment>
<protein>
    <submittedName>
        <fullName evidence="5">3-oxoacyl-[acyl-carrier-protein] synthase II</fullName>
    </submittedName>
</protein>
<dbReference type="NCBIfam" id="NF005589">
    <property type="entry name" value="PRK07314.1"/>
    <property type="match status" value="1"/>
</dbReference>
<dbReference type="InterPro" id="IPR014031">
    <property type="entry name" value="Ketoacyl_synth_C"/>
</dbReference>
<dbReference type="RefSeq" id="WP_141975151.1">
    <property type="nucleotide sequence ID" value="NZ_VFPP01000001.1"/>
</dbReference>
<evidence type="ECO:0000256" key="1">
    <source>
        <dbReference type="ARBA" id="ARBA00008467"/>
    </source>
</evidence>
<evidence type="ECO:0000259" key="4">
    <source>
        <dbReference type="PROSITE" id="PS52004"/>
    </source>
</evidence>
<evidence type="ECO:0000313" key="6">
    <source>
        <dbReference type="Proteomes" id="UP000316628"/>
    </source>
</evidence>
<dbReference type="GO" id="GO:0004315">
    <property type="term" value="F:3-oxoacyl-[acyl-carrier-protein] synthase activity"/>
    <property type="evidence" value="ECO:0007669"/>
    <property type="project" value="InterPro"/>
</dbReference>
<dbReference type="SMART" id="SM00825">
    <property type="entry name" value="PKS_KS"/>
    <property type="match status" value="1"/>
</dbReference>
<dbReference type="InterPro" id="IPR016039">
    <property type="entry name" value="Thiolase-like"/>
</dbReference>
<dbReference type="PANTHER" id="PTHR11712:SF347">
    <property type="entry name" value="BETA KETOACYL-ACYL CARRIER PROTEIN SYNTHASE"/>
    <property type="match status" value="1"/>
</dbReference>
<evidence type="ECO:0000256" key="2">
    <source>
        <dbReference type="ARBA" id="ARBA00022679"/>
    </source>
</evidence>
<evidence type="ECO:0000313" key="5">
    <source>
        <dbReference type="EMBL" id="TQM78411.1"/>
    </source>
</evidence>
<proteinExistence type="inferred from homology"/>
<dbReference type="SUPFAM" id="SSF53901">
    <property type="entry name" value="Thiolase-like"/>
    <property type="match status" value="2"/>
</dbReference>
<dbReference type="PROSITE" id="PS00606">
    <property type="entry name" value="KS3_1"/>
    <property type="match status" value="1"/>
</dbReference>
<name>A0A543J6G0_9PSEU</name>
<reference evidence="5 6" key="1">
    <citation type="submission" date="2019-06" db="EMBL/GenBank/DDBJ databases">
        <title>Sequencing the genomes of 1000 actinobacteria strains.</title>
        <authorList>
            <person name="Klenk H.-P."/>
        </authorList>
    </citation>
    <scope>NUCLEOTIDE SEQUENCE [LARGE SCALE GENOMIC DNA]</scope>
    <source>
        <strain evidence="5 6">DSM 45456</strain>
    </source>
</reference>
<dbReference type="Gene3D" id="3.40.47.10">
    <property type="match status" value="2"/>
</dbReference>
<dbReference type="Pfam" id="PF00109">
    <property type="entry name" value="ketoacyl-synt"/>
    <property type="match status" value="1"/>
</dbReference>